<evidence type="ECO:0000256" key="6">
    <source>
        <dbReference type="ARBA" id="ARBA00023125"/>
    </source>
</evidence>
<keyword evidence="7" id="KW-0804">Transcription</keyword>
<evidence type="ECO:0000256" key="4">
    <source>
        <dbReference type="ARBA" id="ARBA00023012"/>
    </source>
</evidence>
<sequence>MSRILLIDDDKKLCEMVAEFLQGEGYHCAMAHEGPAALEMALAESFDALVLDVMLPGMNGFDLLRQLREHSQVPVLMLTARGEETDSIIGLEIGADDYLAKPCNPRVLSARLRAVLRRSHSHDAAPQRLEMGDLSLLPQARQAFKHDKPLELTSAEFNILELLVREAGNVVSKENLSLHGLGRKLLPYDRSIDMHISSLRKKLGKHDDDTPRIHTLRGAGYLYAKQ</sequence>
<dbReference type="EMBL" id="LO017727">
    <property type="protein sequence ID" value="CRH04445.1"/>
    <property type="molecule type" value="Genomic_DNA"/>
</dbReference>
<organism evidence="12">
    <name type="scientific">Magnetococcus massalia (strain MO-1)</name>
    <dbReference type="NCBI Taxonomy" id="451514"/>
    <lineage>
        <taxon>Bacteria</taxon>
        <taxon>Pseudomonadati</taxon>
        <taxon>Pseudomonadota</taxon>
        <taxon>Magnetococcia</taxon>
        <taxon>Magnetococcales</taxon>
        <taxon>Magnetococcaceae</taxon>
        <taxon>Magnetococcus</taxon>
    </lineage>
</organism>
<dbReference type="SMART" id="SM00862">
    <property type="entry name" value="Trans_reg_C"/>
    <property type="match status" value="1"/>
</dbReference>
<dbReference type="SUPFAM" id="SSF46894">
    <property type="entry name" value="C-terminal effector domain of the bipartite response regulators"/>
    <property type="match status" value="1"/>
</dbReference>
<dbReference type="Gene3D" id="6.10.250.690">
    <property type="match status" value="1"/>
</dbReference>
<feature type="DNA-binding region" description="OmpR/PhoB-type" evidence="9">
    <location>
        <begin position="126"/>
        <end position="225"/>
    </location>
</feature>
<dbReference type="GO" id="GO:0000156">
    <property type="term" value="F:phosphorelay response regulator activity"/>
    <property type="evidence" value="ECO:0007669"/>
    <property type="project" value="TreeGrafter"/>
</dbReference>
<dbReference type="InterPro" id="IPR016032">
    <property type="entry name" value="Sig_transdc_resp-reg_C-effctor"/>
</dbReference>
<dbReference type="FunFam" id="3.40.50.2300:FF:000001">
    <property type="entry name" value="DNA-binding response regulator PhoB"/>
    <property type="match status" value="1"/>
</dbReference>
<evidence type="ECO:0000256" key="2">
    <source>
        <dbReference type="ARBA" id="ARBA00022490"/>
    </source>
</evidence>
<protein>
    <submittedName>
        <fullName evidence="12">DNA-binding response regulator in two-component regulatory system with CpxA. Transcriptional regulatory protein CpxR</fullName>
    </submittedName>
</protein>
<dbReference type="InterPro" id="IPR011006">
    <property type="entry name" value="CheY-like_superfamily"/>
</dbReference>
<comment type="subcellular location">
    <subcellularLocation>
        <location evidence="1">Cytoplasm</location>
    </subcellularLocation>
</comment>
<evidence type="ECO:0000256" key="5">
    <source>
        <dbReference type="ARBA" id="ARBA00023015"/>
    </source>
</evidence>
<dbReference type="PROSITE" id="PS51755">
    <property type="entry name" value="OMPR_PHOB"/>
    <property type="match status" value="1"/>
</dbReference>
<gene>
    <name evidence="12" type="primary">cpxR</name>
    <name evidence="12" type="ORF">MAGMO_0231</name>
</gene>
<dbReference type="SUPFAM" id="SSF52172">
    <property type="entry name" value="CheY-like"/>
    <property type="match status" value="1"/>
</dbReference>
<keyword evidence="3 8" id="KW-0597">Phosphoprotein</keyword>
<reference evidence="12" key="1">
    <citation type="submission" date="2015-04" db="EMBL/GenBank/DDBJ databases">
        <authorList>
            <person name="Syromyatnikov M.Y."/>
            <person name="Popov V.N."/>
        </authorList>
    </citation>
    <scope>NUCLEOTIDE SEQUENCE</scope>
    <source>
        <strain evidence="12">MO-1</strain>
    </source>
</reference>
<proteinExistence type="predicted"/>
<keyword evidence="6 9" id="KW-0238">DNA-binding</keyword>
<dbReference type="GO" id="GO:0006355">
    <property type="term" value="P:regulation of DNA-templated transcription"/>
    <property type="evidence" value="ECO:0007669"/>
    <property type="project" value="InterPro"/>
</dbReference>
<dbReference type="Gene3D" id="3.40.50.2300">
    <property type="match status" value="1"/>
</dbReference>
<dbReference type="GO" id="GO:0005829">
    <property type="term" value="C:cytosol"/>
    <property type="evidence" value="ECO:0007669"/>
    <property type="project" value="TreeGrafter"/>
</dbReference>
<evidence type="ECO:0000259" key="11">
    <source>
        <dbReference type="PROSITE" id="PS51755"/>
    </source>
</evidence>
<dbReference type="GO" id="GO:0032993">
    <property type="term" value="C:protein-DNA complex"/>
    <property type="evidence" value="ECO:0007669"/>
    <property type="project" value="TreeGrafter"/>
</dbReference>
<evidence type="ECO:0000259" key="10">
    <source>
        <dbReference type="PROSITE" id="PS50110"/>
    </source>
</evidence>
<evidence type="ECO:0000256" key="9">
    <source>
        <dbReference type="PROSITE-ProRule" id="PRU01091"/>
    </source>
</evidence>
<dbReference type="InterPro" id="IPR036388">
    <property type="entry name" value="WH-like_DNA-bd_sf"/>
</dbReference>
<dbReference type="InterPro" id="IPR001867">
    <property type="entry name" value="OmpR/PhoB-type_DNA-bd"/>
</dbReference>
<dbReference type="PROSITE" id="PS50110">
    <property type="entry name" value="RESPONSE_REGULATORY"/>
    <property type="match status" value="1"/>
</dbReference>
<feature type="modified residue" description="4-aspartylphosphate" evidence="8">
    <location>
        <position position="52"/>
    </location>
</feature>
<dbReference type="CDD" id="cd17623">
    <property type="entry name" value="REC_OmpR_CpxR"/>
    <property type="match status" value="1"/>
</dbReference>
<dbReference type="InterPro" id="IPR001789">
    <property type="entry name" value="Sig_transdc_resp-reg_receiver"/>
</dbReference>
<dbReference type="SMART" id="SM00448">
    <property type="entry name" value="REC"/>
    <property type="match status" value="1"/>
</dbReference>
<accession>A0A1S7LCB4</accession>
<evidence type="ECO:0000313" key="12">
    <source>
        <dbReference type="EMBL" id="CRH04445.1"/>
    </source>
</evidence>
<keyword evidence="4" id="KW-0902">Two-component regulatory system</keyword>
<name>A0A1S7LCB4_MAGMO</name>
<dbReference type="Gene3D" id="1.10.10.10">
    <property type="entry name" value="Winged helix-like DNA-binding domain superfamily/Winged helix DNA-binding domain"/>
    <property type="match status" value="1"/>
</dbReference>
<evidence type="ECO:0000256" key="3">
    <source>
        <dbReference type="ARBA" id="ARBA00022553"/>
    </source>
</evidence>
<dbReference type="GO" id="GO:0000976">
    <property type="term" value="F:transcription cis-regulatory region binding"/>
    <property type="evidence" value="ECO:0007669"/>
    <property type="project" value="TreeGrafter"/>
</dbReference>
<dbReference type="InterPro" id="IPR039420">
    <property type="entry name" value="WalR-like"/>
</dbReference>
<dbReference type="Pfam" id="PF00486">
    <property type="entry name" value="Trans_reg_C"/>
    <property type="match status" value="1"/>
</dbReference>
<feature type="domain" description="OmpR/PhoB-type" evidence="11">
    <location>
        <begin position="126"/>
        <end position="225"/>
    </location>
</feature>
<feature type="domain" description="Response regulatory" evidence="10">
    <location>
        <begin position="3"/>
        <end position="116"/>
    </location>
</feature>
<dbReference type="AlphaFoldDB" id="A0A1S7LCB4"/>
<dbReference type="InterPro" id="IPR058124">
    <property type="entry name" value="CpxR-like_REC"/>
</dbReference>
<dbReference type="PANTHER" id="PTHR48111:SF39">
    <property type="entry name" value="TRANSCRIPTIONAL REGULATORY PROTEIN CPXR"/>
    <property type="match status" value="1"/>
</dbReference>
<evidence type="ECO:0000256" key="7">
    <source>
        <dbReference type="ARBA" id="ARBA00023163"/>
    </source>
</evidence>
<keyword evidence="5" id="KW-0805">Transcription regulation</keyword>
<evidence type="ECO:0000256" key="8">
    <source>
        <dbReference type="PROSITE-ProRule" id="PRU00169"/>
    </source>
</evidence>
<evidence type="ECO:0000256" key="1">
    <source>
        <dbReference type="ARBA" id="ARBA00004496"/>
    </source>
</evidence>
<dbReference type="Pfam" id="PF00072">
    <property type="entry name" value="Response_reg"/>
    <property type="match status" value="1"/>
</dbReference>
<dbReference type="CDD" id="cd00383">
    <property type="entry name" value="trans_reg_C"/>
    <property type="match status" value="1"/>
</dbReference>
<keyword evidence="2" id="KW-0963">Cytoplasm</keyword>
<dbReference type="PANTHER" id="PTHR48111">
    <property type="entry name" value="REGULATOR OF RPOS"/>
    <property type="match status" value="1"/>
</dbReference>